<organism evidence="2 3">
    <name type="scientific">Hibiscus syriacus</name>
    <name type="common">Rose of Sharon</name>
    <dbReference type="NCBI Taxonomy" id="106335"/>
    <lineage>
        <taxon>Eukaryota</taxon>
        <taxon>Viridiplantae</taxon>
        <taxon>Streptophyta</taxon>
        <taxon>Embryophyta</taxon>
        <taxon>Tracheophyta</taxon>
        <taxon>Spermatophyta</taxon>
        <taxon>Magnoliopsida</taxon>
        <taxon>eudicotyledons</taxon>
        <taxon>Gunneridae</taxon>
        <taxon>Pentapetalae</taxon>
        <taxon>rosids</taxon>
        <taxon>malvids</taxon>
        <taxon>Malvales</taxon>
        <taxon>Malvaceae</taxon>
        <taxon>Malvoideae</taxon>
        <taxon>Hibiscus</taxon>
    </lineage>
</organism>
<dbReference type="EMBL" id="VEPZ02000039">
    <property type="protein sequence ID" value="KAE8735090.1"/>
    <property type="molecule type" value="Genomic_DNA"/>
</dbReference>
<dbReference type="Proteomes" id="UP000436088">
    <property type="component" value="Unassembled WGS sequence"/>
</dbReference>
<keyword evidence="1" id="KW-0812">Transmembrane</keyword>
<feature type="transmembrane region" description="Helical" evidence="1">
    <location>
        <begin position="51"/>
        <end position="73"/>
    </location>
</feature>
<name>A0A6A3D0J6_HIBSY</name>
<keyword evidence="1" id="KW-0472">Membrane</keyword>
<keyword evidence="1" id="KW-1133">Transmembrane helix</keyword>
<sequence length="168" mass="19334">MEVSSLLFPQIMHTEVELDQTPSPAKSQKLHDIISSEVAFFWLFKAAYITLYLIFSLLSTAAVVYTVACIYTARELTFGKVMSVVPRTDVVDAVLALVLLFYFVGFLYMTIIWQLASVMSVLDSSHDEEQELDQGKPLGRRYYLREAQCELQDHPRRVSDAGRRWDWE</sequence>
<keyword evidence="3" id="KW-1185">Reference proteome</keyword>
<reference evidence="2" key="1">
    <citation type="submission" date="2019-09" db="EMBL/GenBank/DDBJ databases">
        <title>Draft genome information of white flower Hibiscus syriacus.</title>
        <authorList>
            <person name="Kim Y.-M."/>
        </authorList>
    </citation>
    <scope>NUCLEOTIDE SEQUENCE [LARGE SCALE GENOMIC DNA]</scope>
    <source>
        <strain evidence="2">YM2019G1</strain>
    </source>
</reference>
<evidence type="ECO:0000256" key="1">
    <source>
        <dbReference type="SAM" id="Phobius"/>
    </source>
</evidence>
<dbReference type="PANTHER" id="PTHR33133:SF51">
    <property type="entry name" value="THH1_TOM1_TOM3 DOMAIN-CONTAINING PROTEIN"/>
    <property type="match status" value="1"/>
</dbReference>
<feature type="transmembrane region" description="Helical" evidence="1">
    <location>
        <begin position="93"/>
        <end position="116"/>
    </location>
</feature>
<evidence type="ECO:0000313" key="2">
    <source>
        <dbReference type="EMBL" id="KAE8735090.1"/>
    </source>
</evidence>
<accession>A0A6A3D0J6</accession>
<dbReference type="AlphaFoldDB" id="A0A6A3D0J6"/>
<proteinExistence type="predicted"/>
<dbReference type="PANTHER" id="PTHR33133">
    <property type="entry name" value="OS08G0107100 PROTEIN-RELATED"/>
    <property type="match status" value="1"/>
</dbReference>
<comment type="caution">
    <text evidence="2">The sequence shown here is derived from an EMBL/GenBank/DDBJ whole genome shotgun (WGS) entry which is preliminary data.</text>
</comment>
<gene>
    <name evidence="2" type="ORF">F3Y22_tig00000477pilonHSYRG00448</name>
</gene>
<evidence type="ECO:0000313" key="3">
    <source>
        <dbReference type="Proteomes" id="UP000436088"/>
    </source>
</evidence>
<protein>
    <submittedName>
        <fullName evidence="2">Uncharacterized protein</fullName>
    </submittedName>
</protein>